<dbReference type="Gene3D" id="3.30.1010.10">
    <property type="entry name" value="Phosphatidylinositol 3-kinase Catalytic Subunit, Chain A, domain 4"/>
    <property type="match status" value="1"/>
</dbReference>
<dbReference type="PANTHER" id="PTHR10048:SF15">
    <property type="entry name" value="PHOSPHATIDYLINOSITOL 4-KINASE ALPHA"/>
    <property type="match status" value="1"/>
</dbReference>
<dbReference type="InterPro" id="IPR015433">
    <property type="entry name" value="PI3/4_kinase"/>
</dbReference>
<dbReference type="InterPro" id="IPR000403">
    <property type="entry name" value="PI3/4_kinase_cat_dom"/>
</dbReference>
<dbReference type="GO" id="GO:0005886">
    <property type="term" value="C:plasma membrane"/>
    <property type="evidence" value="ECO:0007669"/>
    <property type="project" value="TreeGrafter"/>
</dbReference>
<dbReference type="SUPFAM" id="SSF56112">
    <property type="entry name" value="Protein kinase-like (PK-like)"/>
    <property type="match status" value="1"/>
</dbReference>
<dbReference type="STRING" id="114155.A0A4Q9QF54"/>
<dbReference type="Pfam" id="PF00454">
    <property type="entry name" value="PI3_PI4_kinase"/>
    <property type="match status" value="1"/>
</dbReference>
<dbReference type="FunFam" id="3.30.1010.10:FF:000014">
    <property type="entry name" value="Phosphatidylinositol 4-kinase STT4"/>
    <property type="match status" value="1"/>
</dbReference>
<dbReference type="InterPro" id="IPR016024">
    <property type="entry name" value="ARM-type_fold"/>
</dbReference>
<evidence type="ECO:0000259" key="9">
    <source>
        <dbReference type="PROSITE" id="PS50290"/>
    </source>
</evidence>
<dbReference type="GO" id="GO:0005524">
    <property type="term" value="F:ATP binding"/>
    <property type="evidence" value="ECO:0007669"/>
    <property type="project" value="UniProtKB-KW"/>
</dbReference>
<keyword evidence="5" id="KW-0547">Nucleotide-binding</keyword>
<keyword evidence="12" id="KW-1185">Reference proteome</keyword>
<keyword evidence="7" id="KW-0067">ATP-binding</keyword>
<dbReference type="GO" id="GO:0046854">
    <property type="term" value="P:phosphatidylinositol phosphate biosynthetic process"/>
    <property type="evidence" value="ECO:0007669"/>
    <property type="project" value="InterPro"/>
</dbReference>
<dbReference type="Gene3D" id="1.25.40.70">
    <property type="entry name" value="Phosphatidylinositol 3-kinase, accessory domain (PIK)"/>
    <property type="match status" value="1"/>
</dbReference>
<feature type="region of interest" description="Disordered" evidence="8">
    <location>
        <begin position="48"/>
        <end position="70"/>
    </location>
</feature>
<dbReference type="InterPro" id="IPR018936">
    <property type="entry name" value="PI3/4_kinase_CS"/>
</dbReference>
<dbReference type="FunFam" id="1.10.1070.11:FF:000012">
    <property type="entry name" value="Phosphatidylinositol 4-kinase alpha 1"/>
    <property type="match status" value="1"/>
</dbReference>
<evidence type="ECO:0000313" key="11">
    <source>
        <dbReference type="EMBL" id="TBU65484.1"/>
    </source>
</evidence>
<name>A0A4Q9QF54_9APHY</name>
<dbReference type="Pfam" id="PF00613">
    <property type="entry name" value="PI3Ka"/>
    <property type="match status" value="1"/>
</dbReference>
<evidence type="ECO:0000259" key="10">
    <source>
        <dbReference type="PROSITE" id="PS51545"/>
    </source>
</evidence>
<comment type="similarity">
    <text evidence="2">Belongs to the PI3/PI4-kinase family. Type III PI4K subfamily.</text>
</comment>
<dbReference type="PROSITE" id="PS50290">
    <property type="entry name" value="PI3_4_KINASE_3"/>
    <property type="match status" value="1"/>
</dbReference>
<evidence type="ECO:0000313" key="12">
    <source>
        <dbReference type="Proteomes" id="UP000292082"/>
    </source>
</evidence>
<dbReference type="FunFam" id="1.25.40.70:FF:000011">
    <property type="entry name" value="Phosphatidylinositol 4-kinase alpha"/>
    <property type="match status" value="1"/>
</dbReference>
<evidence type="ECO:0000256" key="8">
    <source>
        <dbReference type="SAM" id="MobiDB-lite"/>
    </source>
</evidence>
<dbReference type="InterPro" id="IPR036940">
    <property type="entry name" value="PI3/4_kinase_cat_sf"/>
</dbReference>
<sequence>MDHLELNIRQLTLSDLAESIGEVKGEGADADDVVSAIDLITSRVETRQLSKASDEQDNLPDGYSLNGDSHENGEAVAEERVFMSNSRVQCNIGFAELAINMPHSHVKDTVPVLVDILRDVPYIDFDRCLSWDEWAMPDQLVSTTVTALLKIASAHPEYRQVTFDAITNLVKEIVPRFQTEDSFDVLSQYAPAFHGLYRAVISIPFDWSPEEWRSLAEPLNQLFLPDTIERLNKLPIEALSGSGEDVEKITYVQTLVSRYISCGRPLTGYFIVCCVIEAKWTILAQAMSRTYSTKDIDVAPAPQEAAAANIAWQKLLKYHEPGNGFTEESQRVLLRTTMRNVLHIFATLLVLIQEMDSDPADDSYAWETMSESLKLAAVCCAALDELDSGLYERLKTLLSSESPIVDSMVQEAALKSTSILVRCFPDIAAPMANHLRRFVTSPLSIFEFEFASTARTPSSLLAAARCLSLCIDLAPGDDLIMSYMYSLLNYIAATSKDIFETSSIIMNLADVPDLSTLHSVETGLRGLSEDEKRTVGISTISVASRLALENKNEEVTRLTISMLLQRMRAAEPTVEAAIAYNLVDLALIAPQSAFVDIIRAFSSINRSANLDDTRFSNNMVLAAQTRLAKELRGRPELYQLYLTELLTLFADKGVAIQNAAISNHHAKLEEMSEQLASLLLPIDALLSHEDFEIGPDASYNVVTLFRNMWFLCALFGFTAPATRTPTAMEWRQPALARIATRTPPIVLEEAHDTIVSDLEYNTVIRQEYVETVIAKPRALLTKHIPLRASEVRYLLPGQVLFLLAMHDVESMRAAAGCPSSLVTYFVNKGINKNTGLLQCMEAVAEKVIRGAISDLNGQAAKQALPSGLSMELRALLVASTHRILKAREIAARYLNRLITSFPSLMCDPPLVFAILEVLTLLRRATENEFLDEDNPTYTYYSDRADFTLQLTDNYEARNQMLSQLQREASTWFELALSRAPIELHSTLQKYLATVPNSSLMESCELGASIALNWAKAIGPIERKLASLSSMSIFKPDRAKTLANQLASKGYYTGEAAGFKFGRASGLDGLDDPLSFVPKREITLLKKRIADAITSIRDKTNTLTVADLKRLLFRAASTLIFLEEWDHDLAHYLVALPFEAFTQASISAGIECWSWVIAEKPTFEVTLMSEIAAAWDASIKHGKGMFSKSQNYVDPFLQEVQYSPTDKATIDRLTRTAARLITPHGLILQLLFSRLQAARYRRPGLMLLFQRLALSSARAHETMSTHPLAREARFSFLLFGFEVLKSSFLDVFCEHQLRTSLYNAAYSWFAVRPQWSHGSNRVQVDADIKLLSEFLSYLQADSIRGYAPISSLAPTHAPTQAPYYIAALKNLGLPLRLLVENEVFRLTVWGNPVNDTKRGQDHICLVEKTMLDNAWTAAIRRTWNIDPAIAVYMAERFSQPAVQTAVSSLVRSNTRDVLDVPEGLHFLVTESLGASVQRDLRYLLLWAPVPPVLAITFFERRYNNHPQLLQYAHRVLEQHPVDLTFFFVPQVVQALRYDDLGYVARFIFETAKISQLFCHQIIWNMKANCYRDDAGEQEDPMKPTLDRMTDMVVDSLSGEARAFYDREFGFFNEVTSISGKLKPFIKRTKPEKKAKIDEEMAKIVVQVGVYLPSNPDGKVIDIDKKSGRPLQSHAKAPFMATFKVRKERLVVKGSSDNILDADTQGQEETEEYDIWQQAIFKVGDDCRQDVLALQVIAMFKNIFTSVGLTLYVYPYRVTATAPGCGVIDVVPNATSRDEMGRAKVNDLLDFFVAKYGGEDTVEFQKARLNFIQSMAAYSVVCYILQVKDRHNGNIMIDGEGHIVHIDFGFLFDIGPGGVKFEPNSFKLTHEMVVLMGGRTSQGYQLFQQLTVKAFLAIRPHADQLVSTVQLMLDTCLPSFKGEPTIRRLKERFALHLNERQAAEYMMSIVRNAYENVRSTVYDEFQRLQNGIPYK</sequence>
<dbReference type="SUPFAM" id="SSF48371">
    <property type="entry name" value="ARM repeat"/>
    <property type="match status" value="2"/>
</dbReference>
<keyword evidence="4" id="KW-0808">Transferase</keyword>
<dbReference type="EMBL" id="ML145084">
    <property type="protein sequence ID" value="TBU65484.1"/>
    <property type="molecule type" value="Genomic_DNA"/>
</dbReference>
<dbReference type="SMART" id="SM00146">
    <property type="entry name" value="PI3Kc"/>
    <property type="match status" value="1"/>
</dbReference>
<protein>
    <recommendedName>
        <fullName evidence="3">1-phosphatidylinositol 4-kinase</fullName>
        <ecNumber evidence="3">2.7.1.67</ecNumber>
    </recommendedName>
</protein>
<evidence type="ECO:0000256" key="5">
    <source>
        <dbReference type="ARBA" id="ARBA00022741"/>
    </source>
</evidence>
<dbReference type="GO" id="GO:0048015">
    <property type="term" value="P:phosphatidylinositol-mediated signaling"/>
    <property type="evidence" value="ECO:0007669"/>
    <property type="project" value="TreeGrafter"/>
</dbReference>
<dbReference type="GO" id="GO:0004430">
    <property type="term" value="F:1-phosphatidylinositol 4-kinase activity"/>
    <property type="evidence" value="ECO:0007669"/>
    <property type="project" value="UniProtKB-EC"/>
</dbReference>
<evidence type="ECO:0000256" key="7">
    <source>
        <dbReference type="ARBA" id="ARBA00022840"/>
    </source>
</evidence>
<dbReference type="Gene3D" id="1.10.1070.11">
    <property type="entry name" value="Phosphatidylinositol 3-/4-kinase, catalytic domain"/>
    <property type="match status" value="1"/>
</dbReference>
<feature type="domain" description="PI3K/PI4K catalytic" evidence="9">
    <location>
        <begin position="1683"/>
        <end position="1956"/>
    </location>
</feature>
<dbReference type="SMART" id="SM00145">
    <property type="entry name" value="PI3Ka"/>
    <property type="match status" value="1"/>
</dbReference>
<dbReference type="PROSITE" id="PS51545">
    <property type="entry name" value="PIK_HELICAL"/>
    <property type="match status" value="1"/>
</dbReference>
<dbReference type="Proteomes" id="UP000292082">
    <property type="component" value="Unassembled WGS sequence"/>
</dbReference>
<dbReference type="CDD" id="cd05167">
    <property type="entry name" value="PI4Kc_III_alpha"/>
    <property type="match status" value="1"/>
</dbReference>
<dbReference type="InterPro" id="IPR011009">
    <property type="entry name" value="Kinase-like_dom_sf"/>
</dbReference>
<dbReference type="PANTHER" id="PTHR10048">
    <property type="entry name" value="PHOSPHATIDYLINOSITOL KINASE"/>
    <property type="match status" value="1"/>
</dbReference>
<feature type="domain" description="PIK helical" evidence="10">
    <location>
        <begin position="1404"/>
        <end position="1590"/>
    </location>
</feature>
<evidence type="ECO:0000256" key="3">
    <source>
        <dbReference type="ARBA" id="ARBA00012169"/>
    </source>
</evidence>
<dbReference type="InterPro" id="IPR001263">
    <property type="entry name" value="PI3K_accessory_dom"/>
</dbReference>
<dbReference type="Pfam" id="PF19274">
    <property type="entry name" value="PI4K_N"/>
    <property type="match status" value="3"/>
</dbReference>
<evidence type="ECO:0000256" key="6">
    <source>
        <dbReference type="ARBA" id="ARBA00022777"/>
    </source>
</evidence>
<reference evidence="11 12" key="1">
    <citation type="submission" date="2019-01" db="EMBL/GenBank/DDBJ databases">
        <title>Draft genome sequences of three monokaryotic isolates of the white-rot basidiomycete fungus Dichomitus squalens.</title>
        <authorList>
            <consortium name="DOE Joint Genome Institute"/>
            <person name="Lopez S.C."/>
            <person name="Andreopoulos B."/>
            <person name="Pangilinan J."/>
            <person name="Lipzen A."/>
            <person name="Riley R."/>
            <person name="Ahrendt S."/>
            <person name="Ng V."/>
            <person name="Barry K."/>
            <person name="Daum C."/>
            <person name="Grigoriev I.V."/>
            <person name="Hilden K.S."/>
            <person name="Makela M.R."/>
            <person name="de Vries R.P."/>
        </authorList>
    </citation>
    <scope>NUCLEOTIDE SEQUENCE [LARGE SCALE GENOMIC DNA]</scope>
    <source>
        <strain evidence="11 12">CBS 464.89</strain>
    </source>
</reference>
<comment type="catalytic activity">
    <reaction evidence="1">
        <text>a 1,2-diacyl-sn-glycero-3-phospho-(1D-myo-inositol) + ATP = a 1,2-diacyl-sn-glycero-3-phospho-(1D-myo-inositol 4-phosphate) + ADP + H(+)</text>
        <dbReference type="Rhea" id="RHEA:19877"/>
        <dbReference type="ChEBI" id="CHEBI:15378"/>
        <dbReference type="ChEBI" id="CHEBI:30616"/>
        <dbReference type="ChEBI" id="CHEBI:57880"/>
        <dbReference type="ChEBI" id="CHEBI:58178"/>
        <dbReference type="ChEBI" id="CHEBI:456216"/>
        <dbReference type="EC" id="2.7.1.67"/>
    </reaction>
</comment>
<dbReference type="PROSITE" id="PS00916">
    <property type="entry name" value="PI3_4_KINASE_2"/>
    <property type="match status" value="1"/>
</dbReference>
<gene>
    <name evidence="11" type="ORF">BD310DRAFT_953631</name>
</gene>
<proteinExistence type="inferred from homology"/>
<dbReference type="GO" id="GO:0005737">
    <property type="term" value="C:cytoplasm"/>
    <property type="evidence" value="ECO:0007669"/>
    <property type="project" value="TreeGrafter"/>
</dbReference>
<dbReference type="PROSITE" id="PS00915">
    <property type="entry name" value="PI3_4_KINASE_1"/>
    <property type="match status" value="1"/>
</dbReference>
<dbReference type="EC" id="2.7.1.67" evidence="3"/>
<evidence type="ECO:0000256" key="4">
    <source>
        <dbReference type="ARBA" id="ARBA00022679"/>
    </source>
</evidence>
<accession>A0A4Q9QF54</accession>
<evidence type="ECO:0000256" key="2">
    <source>
        <dbReference type="ARBA" id="ARBA00006209"/>
    </source>
</evidence>
<dbReference type="InterPro" id="IPR042236">
    <property type="entry name" value="PI3K_accessory_sf"/>
</dbReference>
<keyword evidence="6 11" id="KW-0418">Kinase</keyword>
<organism evidence="11 12">
    <name type="scientific">Dichomitus squalens</name>
    <dbReference type="NCBI Taxonomy" id="114155"/>
    <lineage>
        <taxon>Eukaryota</taxon>
        <taxon>Fungi</taxon>
        <taxon>Dikarya</taxon>
        <taxon>Basidiomycota</taxon>
        <taxon>Agaricomycotina</taxon>
        <taxon>Agaricomycetes</taxon>
        <taxon>Polyporales</taxon>
        <taxon>Polyporaceae</taxon>
        <taxon>Dichomitus</taxon>
    </lineage>
</organism>
<dbReference type="InterPro" id="IPR045495">
    <property type="entry name" value="PI4K_N"/>
</dbReference>
<evidence type="ECO:0000256" key="1">
    <source>
        <dbReference type="ARBA" id="ARBA00001686"/>
    </source>
</evidence>